<dbReference type="GO" id="GO:0016787">
    <property type="term" value="F:hydrolase activity"/>
    <property type="evidence" value="ECO:0007669"/>
    <property type="project" value="UniProtKB-KW"/>
</dbReference>
<reference evidence="2 3" key="1">
    <citation type="submission" date="2015-12" db="EMBL/GenBank/DDBJ databases">
        <title>Haloferax profundi sp. nov. isolated from the Discovery deep brine-seawater interface in the Red Sea.</title>
        <authorList>
            <person name="Zhang G."/>
            <person name="Stingl U."/>
            <person name="Rashid M."/>
        </authorList>
    </citation>
    <scope>NUCLEOTIDE SEQUENCE [LARGE SCALE GENOMIC DNA]</scope>
    <source>
        <strain evidence="2 3">SB29</strain>
    </source>
</reference>
<evidence type="ECO:0000313" key="3">
    <source>
        <dbReference type="Proteomes" id="UP000053157"/>
    </source>
</evidence>
<dbReference type="SMART" id="SM00849">
    <property type="entry name" value="Lactamase_B"/>
    <property type="match status" value="1"/>
</dbReference>
<keyword evidence="3" id="KW-1185">Reference proteome</keyword>
<dbReference type="InterPro" id="IPR050855">
    <property type="entry name" value="NDM-1-like"/>
</dbReference>
<dbReference type="PANTHER" id="PTHR42951:SF4">
    <property type="entry name" value="ACYL-COENZYME A THIOESTERASE MBLAC2"/>
    <property type="match status" value="1"/>
</dbReference>
<dbReference type="CDD" id="cd07721">
    <property type="entry name" value="yflN-like_MBL-fold"/>
    <property type="match status" value="1"/>
</dbReference>
<evidence type="ECO:0000313" key="2">
    <source>
        <dbReference type="EMBL" id="KTG16327.1"/>
    </source>
</evidence>
<dbReference type="AlphaFoldDB" id="A0A0W1RSD0"/>
<name>A0A0W1RSD0_9EURY</name>
<protein>
    <submittedName>
        <fullName evidence="2">MBL fold metallo-hydrolase</fullName>
    </submittedName>
</protein>
<dbReference type="RefSeq" id="WP_058573255.1">
    <property type="nucleotide sequence ID" value="NZ_LOPV01000510.1"/>
</dbReference>
<sequence length="231" mass="24859">MNTAGGRVRRFRLGGANAYLVVDSASSREDGSEVVLVDAGMPWDRRRLLRGLADAGLDAGDVDRVLLTHYDLDHVGTLATLGLRDDVPIHVAEPDASYLTGQSKPSLRSHKGAFQRLSSSLVDRPTNPIEVVEDGDEIGGFVAYRTPGHTPGHTAFVHRRLGVAFVGDMVRASGARLAPMPWVVADDAAENRRSIRAFAARCPPVDVVAMGHGDPILEYGYGALKRLADRV</sequence>
<dbReference type="OrthoDB" id="197151at2157"/>
<keyword evidence="2" id="KW-0378">Hydrolase</keyword>
<dbReference type="PANTHER" id="PTHR42951">
    <property type="entry name" value="METALLO-BETA-LACTAMASE DOMAIN-CONTAINING"/>
    <property type="match status" value="1"/>
</dbReference>
<dbReference type="SUPFAM" id="SSF56281">
    <property type="entry name" value="Metallo-hydrolase/oxidoreductase"/>
    <property type="match status" value="1"/>
</dbReference>
<accession>A0A0W1RSD0</accession>
<dbReference type="InterPro" id="IPR036866">
    <property type="entry name" value="RibonucZ/Hydroxyglut_hydro"/>
</dbReference>
<dbReference type="Gene3D" id="3.60.15.10">
    <property type="entry name" value="Ribonuclease Z/Hydroxyacylglutathione hydrolase-like"/>
    <property type="match status" value="1"/>
</dbReference>
<comment type="caution">
    <text evidence="2">The sequence shown here is derived from an EMBL/GenBank/DDBJ whole genome shotgun (WGS) entry which is preliminary data.</text>
</comment>
<organism evidence="2 3">
    <name type="scientific">Haloferax profundi</name>
    <dbReference type="NCBI Taxonomy" id="1544718"/>
    <lineage>
        <taxon>Archaea</taxon>
        <taxon>Methanobacteriati</taxon>
        <taxon>Methanobacteriota</taxon>
        <taxon>Stenosarchaea group</taxon>
        <taxon>Halobacteria</taxon>
        <taxon>Halobacteriales</taxon>
        <taxon>Haloferacaceae</taxon>
        <taxon>Haloferax</taxon>
    </lineage>
</organism>
<feature type="domain" description="Metallo-beta-lactamase" evidence="1">
    <location>
        <begin position="15"/>
        <end position="212"/>
    </location>
</feature>
<gene>
    <name evidence="2" type="ORF">AUR66_02855</name>
</gene>
<dbReference type="InterPro" id="IPR001279">
    <property type="entry name" value="Metallo-B-lactamas"/>
</dbReference>
<dbReference type="Proteomes" id="UP000053157">
    <property type="component" value="Unassembled WGS sequence"/>
</dbReference>
<evidence type="ECO:0000259" key="1">
    <source>
        <dbReference type="SMART" id="SM00849"/>
    </source>
</evidence>
<dbReference type="Pfam" id="PF00753">
    <property type="entry name" value="Lactamase_B"/>
    <property type="match status" value="1"/>
</dbReference>
<proteinExistence type="predicted"/>
<dbReference type="EMBL" id="LOPV01000510">
    <property type="protein sequence ID" value="KTG16327.1"/>
    <property type="molecule type" value="Genomic_DNA"/>
</dbReference>